<proteinExistence type="predicted"/>
<gene>
    <name evidence="1" type="ORF">SAMN05421823_11948</name>
</gene>
<name>A0A1G9V8I3_9BACT</name>
<keyword evidence="2" id="KW-1185">Reference proteome</keyword>
<reference evidence="1 2" key="1">
    <citation type="submission" date="2016-10" db="EMBL/GenBank/DDBJ databases">
        <authorList>
            <person name="de Groot N.N."/>
        </authorList>
    </citation>
    <scope>NUCLEOTIDE SEQUENCE [LARGE SCALE GENOMIC DNA]</scope>
    <source>
        <strain evidence="1 2">DSM 25186</strain>
    </source>
</reference>
<evidence type="ECO:0000313" key="2">
    <source>
        <dbReference type="Proteomes" id="UP000198510"/>
    </source>
</evidence>
<sequence length="170" mass="19584">MLYEVGKPFPDERFRHHGQGAVVTFHQAGFDVIGLMDRPTSEEVKTWKKGKLRYGLHVVEAIPFFILDFRWPLPFSLDAPSNAFKVQGIDQWSIGQGNLTNLFLIDRTTYKLQAMRAIGIEPSLAQSFRTALLTQRDSYGSLQAVDRKTTELYQRYSTEDMIQKTRMHTL</sequence>
<protein>
    <submittedName>
        <fullName evidence="1">Uncharacterized protein</fullName>
    </submittedName>
</protein>
<organism evidence="1 2">
    <name type="scientific">Catalinimonas alkaloidigena</name>
    <dbReference type="NCBI Taxonomy" id="1075417"/>
    <lineage>
        <taxon>Bacteria</taxon>
        <taxon>Pseudomonadati</taxon>
        <taxon>Bacteroidota</taxon>
        <taxon>Cytophagia</taxon>
        <taxon>Cytophagales</taxon>
        <taxon>Catalimonadaceae</taxon>
        <taxon>Catalinimonas</taxon>
    </lineage>
</organism>
<dbReference type="AlphaFoldDB" id="A0A1G9V8I3"/>
<dbReference type="EMBL" id="FNFO01000019">
    <property type="protein sequence ID" value="SDM68366.1"/>
    <property type="molecule type" value="Genomic_DNA"/>
</dbReference>
<dbReference type="Proteomes" id="UP000198510">
    <property type="component" value="Unassembled WGS sequence"/>
</dbReference>
<evidence type="ECO:0000313" key="1">
    <source>
        <dbReference type="EMBL" id="SDM68366.1"/>
    </source>
</evidence>
<dbReference type="RefSeq" id="WP_089688614.1">
    <property type="nucleotide sequence ID" value="NZ_FNFO01000019.1"/>
</dbReference>
<accession>A0A1G9V8I3</accession>
<dbReference type="STRING" id="1075417.SAMN05421823_11948"/>